<accession>A5DNZ7</accession>
<reference evidence="3 4" key="1">
    <citation type="journal article" date="2009" name="Nature">
        <title>Evolution of pathogenicity and sexual reproduction in eight Candida genomes.</title>
        <authorList>
            <person name="Butler G."/>
            <person name="Rasmussen M.D."/>
            <person name="Lin M.F."/>
            <person name="Santos M.A."/>
            <person name="Sakthikumar S."/>
            <person name="Munro C.A."/>
            <person name="Rheinbay E."/>
            <person name="Grabherr M."/>
            <person name="Forche A."/>
            <person name="Reedy J.L."/>
            <person name="Agrafioti I."/>
            <person name="Arnaud M.B."/>
            <person name="Bates S."/>
            <person name="Brown A.J."/>
            <person name="Brunke S."/>
            <person name="Costanzo M.C."/>
            <person name="Fitzpatrick D.A."/>
            <person name="de Groot P.W."/>
            <person name="Harris D."/>
            <person name="Hoyer L.L."/>
            <person name="Hube B."/>
            <person name="Klis F.M."/>
            <person name="Kodira C."/>
            <person name="Lennard N."/>
            <person name="Logue M.E."/>
            <person name="Martin R."/>
            <person name="Neiman A.M."/>
            <person name="Nikolaou E."/>
            <person name="Quail M.A."/>
            <person name="Quinn J."/>
            <person name="Santos M.C."/>
            <person name="Schmitzberger F.F."/>
            <person name="Sherlock G."/>
            <person name="Shah P."/>
            <person name="Silverstein K.A."/>
            <person name="Skrzypek M.S."/>
            <person name="Soll D."/>
            <person name="Staggs R."/>
            <person name="Stansfield I."/>
            <person name="Stumpf M.P."/>
            <person name="Sudbery P.E."/>
            <person name="Srikantha T."/>
            <person name="Zeng Q."/>
            <person name="Berman J."/>
            <person name="Berriman M."/>
            <person name="Heitman J."/>
            <person name="Gow N.A."/>
            <person name="Lorenz M.C."/>
            <person name="Birren B.W."/>
            <person name="Kellis M."/>
            <person name="Cuomo C.A."/>
        </authorList>
    </citation>
    <scope>NUCLEOTIDE SEQUENCE [LARGE SCALE GENOMIC DNA]</scope>
    <source>
        <strain evidence="4">ATCC 6260 / CBS 566 / DSM 6381 / JCM 1539 / NBRC 10279 / NRRL Y-324</strain>
    </source>
</reference>
<feature type="domain" description="Transcription elongation factor Eaf N-terminal" evidence="2">
    <location>
        <begin position="8"/>
        <end position="111"/>
    </location>
</feature>
<protein>
    <recommendedName>
        <fullName evidence="2">Transcription elongation factor Eaf N-terminal domain-containing protein</fullName>
    </recommendedName>
</protein>
<dbReference type="OMA" id="STEMQIA"/>
<feature type="compositionally biased region" description="Polar residues" evidence="1">
    <location>
        <begin position="135"/>
        <end position="145"/>
    </location>
</feature>
<evidence type="ECO:0000256" key="1">
    <source>
        <dbReference type="SAM" id="MobiDB-lite"/>
    </source>
</evidence>
<dbReference type="GeneID" id="5124839"/>
<dbReference type="OrthoDB" id="3998262at2759"/>
<organism evidence="3 4">
    <name type="scientific">Meyerozyma guilliermondii (strain ATCC 6260 / CBS 566 / DSM 6381 / JCM 1539 / NBRC 10279 / NRRL Y-324)</name>
    <name type="common">Yeast</name>
    <name type="synonym">Candida guilliermondii</name>
    <dbReference type="NCBI Taxonomy" id="294746"/>
    <lineage>
        <taxon>Eukaryota</taxon>
        <taxon>Fungi</taxon>
        <taxon>Dikarya</taxon>
        <taxon>Ascomycota</taxon>
        <taxon>Saccharomycotina</taxon>
        <taxon>Pichiomycetes</taxon>
        <taxon>Debaryomycetaceae</taxon>
        <taxon>Meyerozyma</taxon>
    </lineage>
</organism>
<evidence type="ECO:0000259" key="2">
    <source>
        <dbReference type="Pfam" id="PF09816"/>
    </source>
</evidence>
<dbReference type="HOGENOM" id="CLU_947013_0_0_1"/>
<dbReference type="STRING" id="294746.A5DNZ7"/>
<dbReference type="Proteomes" id="UP000001997">
    <property type="component" value="Unassembled WGS sequence"/>
</dbReference>
<name>A5DNZ7_PICGU</name>
<feature type="compositionally biased region" description="Acidic residues" evidence="1">
    <location>
        <begin position="173"/>
        <end position="183"/>
    </location>
</feature>
<keyword evidence="4" id="KW-1185">Reference proteome</keyword>
<dbReference type="RefSeq" id="XP_001483043.2">
    <property type="nucleotide sequence ID" value="XM_001482993.1"/>
</dbReference>
<feature type="compositionally biased region" description="Polar residues" evidence="1">
    <location>
        <begin position="154"/>
        <end position="168"/>
    </location>
</feature>
<dbReference type="AlphaFoldDB" id="A5DNZ7"/>
<evidence type="ECO:0000313" key="3">
    <source>
        <dbReference type="EMBL" id="EDK40900.2"/>
    </source>
</evidence>
<feature type="compositionally biased region" description="Basic and acidic residues" evidence="1">
    <location>
        <begin position="257"/>
        <end position="268"/>
    </location>
</feature>
<dbReference type="InParanoid" id="A5DNZ7"/>
<feature type="region of interest" description="Disordered" evidence="1">
    <location>
        <begin position="107"/>
        <end position="219"/>
    </location>
</feature>
<feature type="region of interest" description="Disordered" evidence="1">
    <location>
        <begin position="232"/>
        <end position="294"/>
    </location>
</feature>
<dbReference type="EMBL" id="CH408160">
    <property type="protein sequence ID" value="EDK40900.2"/>
    <property type="molecule type" value="Genomic_DNA"/>
</dbReference>
<sequence length="294" mass="32541">MSIPDGEYDLDLSILTQDVADVSSVGLRYQFVPPTVDRNQPVKAYELGRECILEVPSTDIQKSILFEGTVLKTHPEAHNVGAQTYFLSYSEGKPVQLNRLGRTLKVSKTRNAGKTENKLQSWMSAKKDSPPENHVPQNRPTTASKRASKKPPQKSVQKTVHKSVQNPPKSEDSQDVIIDEADFDSLNSDPEDGFPVIDFEDENSSEINQKNGNVDDDVDDDFKALEDELAQVMGSPQSEESDADDFPASITTTPVIIDEKKPAVDQRRTSRSQSRPMSMREWVHNGVGGSSGPE</sequence>
<dbReference type="eggNOG" id="ENOG502SEGQ">
    <property type="taxonomic scope" value="Eukaryota"/>
</dbReference>
<feature type="compositionally biased region" description="Polar residues" evidence="1">
    <location>
        <begin position="109"/>
        <end position="123"/>
    </location>
</feature>
<dbReference type="VEuPathDB" id="FungiDB:PGUG_04998"/>
<gene>
    <name evidence="3" type="ORF">PGUG_04998</name>
</gene>
<dbReference type="Pfam" id="PF09816">
    <property type="entry name" value="EAF"/>
    <property type="match status" value="1"/>
</dbReference>
<dbReference type="InterPro" id="IPR019194">
    <property type="entry name" value="Tscrpt_elong_fac_Eaf_N"/>
</dbReference>
<proteinExistence type="predicted"/>
<dbReference type="KEGG" id="pgu:PGUG_04998"/>
<evidence type="ECO:0000313" key="4">
    <source>
        <dbReference type="Proteomes" id="UP000001997"/>
    </source>
</evidence>